<dbReference type="Proteomes" id="UP000516786">
    <property type="component" value="Chromosome"/>
</dbReference>
<gene>
    <name evidence="2" type="ORF">ID616_15705</name>
    <name evidence="1" type="ORF">KF715C_ch28100</name>
</gene>
<evidence type="ECO:0000313" key="1">
    <source>
        <dbReference type="EMBL" id="BAW23383.1"/>
    </source>
</evidence>
<evidence type="ECO:0000313" key="4">
    <source>
        <dbReference type="Proteomes" id="UP000516786"/>
    </source>
</evidence>
<dbReference type="RefSeq" id="WP_016487196.1">
    <property type="nucleotide sequence ID" value="NZ_AP015029.1"/>
</dbReference>
<reference evidence="2 4" key="2">
    <citation type="submission" date="2020-09" db="EMBL/GenBank/DDBJ databases">
        <title>Co-existence of a novel multidrug-resistance efflux pump with carbapenem resistance gene blaVIM-2 in one megaplasmid in Pseudomonas putida.</title>
        <authorList>
            <person name="Peng K."/>
            <person name="Li R."/>
        </authorList>
    </citation>
    <scope>NUCLEOTIDE SEQUENCE [LARGE SCALE GENOMIC DNA]</scope>
    <source>
        <strain evidence="2 4">ZXPA-20</strain>
    </source>
</reference>
<evidence type="ECO:0000313" key="3">
    <source>
        <dbReference type="Proteomes" id="UP000218731"/>
    </source>
</evidence>
<evidence type="ECO:0008006" key="5">
    <source>
        <dbReference type="Google" id="ProtNLM"/>
    </source>
</evidence>
<evidence type="ECO:0000313" key="2">
    <source>
        <dbReference type="EMBL" id="QOC95557.1"/>
    </source>
</evidence>
<dbReference type="AlphaFoldDB" id="A0A1L7ND58"/>
<dbReference type="EMBL" id="CP061723">
    <property type="protein sequence ID" value="QOC95557.1"/>
    <property type="molecule type" value="Genomic_DNA"/>
</dbReference>
<protein>
    <recommendedName>
        <fullName evidence="5">SnoaL-like domain-containing protein</fullName>
    </recommendedName>
</protein>
<dbReference type="EMBL" id="AP015029">
    <property type="protein sequence ID" value="BAW23383.1"/>
    <property type="molecule type" value="Genomic_DNA"/>
</dbReference>
<proteinExistence type="predicted"/>
<sequence length="83" mass="9314">MNEAELMNEMRIEHACTRLIKRFALLNDAGDYENLAYASAAQGEAPMASPPHLIGTFRDKLRLVKGHWLFSERLGQVDLEIAG</sequence>
<dbReference type="Proteomes" id="UP000218731">
    <property type="component" value="Chromosome 1"/>
</dbReference>
<reference evidence="1 3" key="1">
    <citation type="submission" date="2015-11" db="EMBL/GenBank/DDBJ databases">
        <title>Complete genome sequencing of a biphenyl-degrading bacterium, Pseudomonas putida KF715 (=NBRC110667).</title>
        <authorList>
            <person name="Suenaga H."/>
            <person name="Fujihara N."/>
            <person name="Watanabe T."/>
            <person name="Hirose J."/>
            <person name="Kimura N."/>
            <person name="Yamazoe A."/>
            <person name="Hosoyama A."/>
            <person name="Shimodaira J."/>
            <person name="Furukawa K."/>
        </authorList>
    </citation>
    <scope>NUCLEOTIDE SEQUENCE [LARGE SCALE GENOMIC DNA]</scope>
    <source>
        <strain evidence="1 3">KF715</strain>
    </source>
</reference>
<name>A0A1L7ND58_PSEPU</name>
<organism evidence="1 3">
    <name type="scientific">Pseudomonas putida</name>
    <name type="common">Arthrobacter siderocapsulatus</name>
    <dbReference type="NCBI Taxonomy" id="303"/>
    <lineage>
        <taxon>Bacteria</taxon>
        <taxon>Pseudomonadati</taxon>
        <taxon>Pseudomonadota</taxon>
        <taxon>Gammaproteobacteria</taxon>
        <taxon>Pseudomonadales</taxon>
        <taxon>Pseudomonadaceae</taxon>
        <taxon>Pseudomonas</taxon>
    </lineage>
</organism>
<accession>A0A1L7ND58</accession>